<evidence type="ECO:0008006" key="3">
    <source>
        <dbReference type="Google" id="ProtNLM"/>
    </source>
</evidence>
<dbReference type="EMBL" id="JAAC01000010">
    <property type="protein sequence ID" value="KDE65335.1"/>
    <property type="molecule type" value="Genomic_DNA"/>
</dbReference>
<dbReference type="AlphaFoldDB" id="A0AB73BZC8"/>
<protein>
    <recommendedName>
        <fullName evidence="3">PsbP C-terminal domain-containing protein</fullName>
    </recommendedName>
</protein>
<name>A0AB73BZC8_9FUSO</name>
<comment type="caution">
    <text evidence="1">The sequence shown here is derived from an EMBL/GenBank/DDBJ whole genome shotgun (WGS) entry which is preliminary data.</text>
</comment>
<reference evidence="1 2" key="1">
    <citation type="submission" date="2014-01" db="EMBL/GenBank/DDBJ databases">
        <title>Comparative genomics of Fusobacterium necrophorum wild isolates.</title>
        <authorList>
            <person name="Kittichotirat W."/>
            <person name="Bumgarner R.E."/>
            <person name="Lawrence P."/>
        </authorList>
    </citation>
    <scope>NUCLEOTIDE SEQUENCE [LARGE SCALE GENOMIC DNA]</scope>
    <source>
        <strain evidence="1 2">BL</strain>
    </source>
</reference>
<proteinExistence type="predicted"/>
<dbReference type="Proteomes" id="UP000027473">
    <property type="component" value="Unassembled WGS sequence"/>
</dbReference>
<organism evidence="1 2">
    <name type="scientific">Fusobacterium necrophorum BL</name>
    <dbReference type="NCBI Taxonomy" id="1441732"/>
    <lineage>
        <taxon>Bacteria</taxon>
        <taxon>Fusobacteriati</taxon>
        <taxon>Fusobacteriota</taxon>
        <taxon>Fusobacteriia</taxon>
        <taxon>Fusobacteriales</taxon>
        <taxon>Fusobacteriaceae</taxon>
        <taxon>Fusobacterium</taxon>
    </lineage>
</organism>
<evidence type="ECO:0000313" key="1">
    <source>
        <dbReference type="EMBL" id="KDE65335.1"/>
    </source>
</evidence>
<evidence type="ECO:0000313" key="2">
    <source>
        <dbReference type="Proteomes" id="UP000027473"/>
    </source>
</evidence>
<gene>
    <name evidence="1" type="ORF">FUSO3_01325</name>
</gene>
<accession>A0AB73BZC8</accession>
<sequence>MNLKKILLLIFILVLLSLFFLTYSMQRTKGFNLDNEWTIHFPQNWVEEIDEVDGHHIYYPPDSDLTFRIVNFHFVKDEVNGRVEVPFFELFELFETIVRSTELKLNTKVSEKKLNLNKIKIKNPKMKCYEYSYYENYEKVYAVSCGIAIDGYLLIVNIYSASKEEVEKAIKYIYSIKKYS</sequence>